<evidence type="ECO:0000256" key="2">
    <source>
        <dbReference type="ARBA" id="ARBA00022771"/>
    </source>
</evidence>
<dbReference type="SMART" id="SM00400">
    <property type="entry name" value="ZnF_CHCC"/>
    <property type="match status" value="1"/>
</dbReference>
<dbReference type="RefSeq" id="WP_125068491.1">
    <property type="nucleotide sequence ID" value="NZ_CP032548.1"/>
</dbReference>
<feature type="domain" description="Zinc finger CHC2-type" evidence="4">
    <location>
        <begin position="33"/>
        <end position="84"/>
    </location>
</feature>
<keyword evidence="3" id="KW-0862">Zinc</keyword>
<dbReference type="GO" id="GO:0003677">
    <property type="term" value="F:DNA binding"/>
    <property type="evidence" value="ECO:0007669"/>
    <property type="project" value="InterPro"/>
</dbReference>
<keyword evidence="2" id="KW-0863">Zinc-finger</keyword>
<evidence type="ECO:0000259" key="4">
    <source>
        <dbReference type="SMART" id="SM00400"/>
    </source>
</evidence>
<dbReference type="Gene3D" id="3.90.580.10">
    <property type="entry name" value="Zinc finger, CHC2-type domain"/>
    <property type="match status" value="1"/>
</dbReference>
<dbReference type="InterPro" id="IPR036977">
    <property type="entry name" value="DNA_primase_Znf_CHC2"/>
</dbReference>
<dbReference type="InterPro" id="IPR050219">
    <property type="entry name" value="DnaG_primase"/>
</dbReference>
<dbReference type="Proteomes" id="UP000274593">
    <property type="component" value="Chromosome"/>
</dbReference>
<dbReference type="EMBL" id="CP032548">
    <property type="protein sequence ID" value="AZJ36605.1"/>
    <property type="molecule type" value="Genomic_DNA"/>
</dbReference>
<dbReference type="Pfam" id="PF13155">
    <property type="entry name" value="Toprim_2"/>
    <property type="match status" value="1"/>
</dbReference>
<dbReference type="PANTHER" id="PTHR30313:SF2">
    <property type="entry name" value="DNA PRIMASE"/>
    <property type="match status" value="1"/>
</dbReference>
<proteinExistence type="predicted"/>
<keyword evidence="6" id="KW-1185">Reference proteome</keyword>
<dbReference type="PANTHER" id="PTHR30313">
    <property type="entry name" value="DNA PRIMASE"/>
    <property type="match status" value="1"/>
</dbReference>
<dbReference type="GO" id="GO:0006269">
    <property type="term" value="P:DNA replication, synthesis of primer"/>
    <property type="evidence" value="ECO:0007669"/>
    <property type="project" value="TreeGrafter"/>
</dbReference>
<organism evidence="5 6">
    <name type="scientific">Tenacibaculum singaporense</name>
    <dbReference type="NCBI Taxonomy" id="2358479"/>
    <lineage>
        <taxon>Bacteria</taxon>
        <taxon>Pseudomonadati</taxon>
        <taxon>Bacteroidota</taxon>
        <taxon>Flavobacteriia</taxon>
        <taxon>Flavobacteriales</taxon>
        <taxon>Flavobacteriaceae</taxon>
        <taxon>Tenacibaculum</taxon>
    </lineage>
</organism>
<dbReference type="KEGG" id="tsig:D6T69_14125"/>
<sequence>MNCKKAKEIDLVSYLKNNGFFPKKTNINEVWFCSPFRSENSPSFKVDTAKNIWYDFGEGFGGTIIDFIMKYHNCSLKDSLNLLSNNTFSFHQHKNLKEAEGKPKYSIKKVGELTNSFLIEYLKSRKINIEYAKRFLFQVHYSFDSEKEYYGIGFMNDFGGLEIRNKFFKGCLGKKSITTINNNSDVISLFESWSDFLSYLTLKKIIPNENFIILNSTSLIQKVPNLIKDYSKTKCFFDNDEAGNKAIKHLQEKVSKELIDCRIHYKNHNDLNDYLINYKKEIN</sequence>
<keyword evidence="1" id="KW-0479">Metal-binding</keyword>
<name>A0A3S8RA42_9FLAO</name>
<dbReference type="GO" id="GO:0003899">
    <property type="term" value="F:DNA-directed RNA polymerase activity"/>
    <property type="evidence" value="ECO:0007669"/>
    <property type="project" value="InterPro"/>
</dbReference>
<dbReference type="SUPFAM" id="SSF57783">
    <property type="entry name" value="Zinc beta-ribbon"/>
    <property type="match status" value="1"/>
</dbReference>
<reference evidence="5 6" key="1">
    <citation type="submission" date="2018-09" db="EMBL/GenBank/DDBJ databases">
        <title>Insights into the microbiota of Asian seabass (Lates calcarifer) with tenacibaculosis symptoms and description of sp. nov. Tenacibaculum singaporense.</title>
        <authorList>
            <person name="Miyake S."/>
            <person name="Soh M."/>
            <person name="Azman M.N."/>
            <person name="Ngoh S.Y."/>
            <person name="Orban L."/>
        </authorList>
    </citation>
    <scope>NUCLEOTIDE SEQUENCE [LARGE SCALE GENOMIC DNA]</scope>
    <source>
        <strain evidence="5 6">DSM 106434</strain>
    </source>
</reference>
<dbReference type="GO" id="GO:0005737">
    <property type="term" value="C:cytoplasm"/>
    <property type="evidence" value="ECO:0007669"/>
    <property type="project" value="TreeGrafter"/>
</dbReference>
<evidence type="ECO:0000313" key="5">
    <source>
        <dbReference type="EMBL" id="AZJ36605.1"/>
    </source>
</evidence>
<dbReference type="Pfam" id="PF01807">
    <property type="entry name" value="Zn_ribbon_DnaG"/>
    <property type="match status" value="1"/>
</dbReference>
<protein>
    <recommendedName>
        <fullName evidence="4">Zinc finger CHC2-type domain-containing protein</fullName>
    </recommendedName>
</protein>
<dbReference type="Gene3D" id="3.40.1360.10">
    <property type="match status" value="1"/>
</dbReference>
<gene>
    <name evidence="5" type="ORF">D6T69_14125</name>
</gene>
<dbReference type="GO" id="GO:0008270">
    <property type="term" value="F:zinc ion binding"/>
    <property type="evidence" value="ECO:0007669"/>
    <property type="project" value="UniProtKB-KW"/>
</dbReference>
<accession>A0A3S8RA42</accession>
<evidence type="ECO:0000256" key="3">
    <source>
        <dbReference type="ARBA" id="ARBA00022833"/>
    </source>
</evidence>
<evidence type="ECO:0000256" key="1">
    <source>
        <dbReference type="ARBA" id="ARBA00022723"/>
    </source>
</evidence>
<evidence type="ECO:0000313" key="6">
    <source>
        <dbReference type="Proteomes" id="UP000274593"/>
    </source>
</evidence>
<dbReference type="InterPro" id="IPR002694">
    <property type="entry name" value="Znf_CHC2"/>
</dbReference>
<dbReference type="AlphaFoldDB" id="A0A3S8RA42"/>